<reference evidence="2 3" key="1">
    <citation type="submission" date="2020-06" db="EMBL/GenBank/DDBJ databases">
        <authorList>
            <person name="Kim S.-J."/>
            <person name="Park S.-J."/>
        </authorList>
    </citation>
    <scope>NUCLEOTIDE SEQUENCE [LARGE SCALE GENOMIC DNA]</scope>
    <source>
        <strain evidence="2 3">SW-151</strain>
    </source>
</reference>
<dbReference type="PANTHER" id="PTHR42951">
    <property type="entry name" value="METALLO-BETA-LACTAMASE DOMAIN-CONTAINING"/>
    <property type="match status" value="1"/>
</dbReference>
<dbReference type="InterPro" id="IPR036866">
    <property type="entry name" value="RibonucZ/Hydroxyglut_hydro"/>
</dbReference>
<evidence type="ECO:0000313" key="3">
    <source>
        <dbReference type="Proteomes" id="UP000652427"/>
    </source>
</evidence>
<evidence type="ECO:0000259" key="1">
    <source>
        <dbReference type="SMART" id="SM00849"/>
    </source>
</evidence>
<dbReference type="PANTHER" id="PTHR42951:SF17">
    <property type="entry name" value="METALLO-BETA-LACTAMASE DOMAIN-CONTAINING PROTEIN"/>
    <property type="match status" value="1"/>
</dbReference>
<keyword evidence="3" id="KW-1185">Reference proteome</keyword>
<dbReference type="EMBL" id="JABWMH010000003">
    <property type="protein sequence ID" value="NVD28127.1"/>
    <property type="molecule type" value="Genomic_DNA"/>
</dbReference>
<dbReference type="NCBIfam" id="NF033105">
    <property type="entry name" value="bla_subclass_B3"/>
    <property type="match status" value="1"/>
</dbReference>
<proteinExistence type="predicted"/>
<dbReference type="Proteomes" id="UP000652427">
    <property type="component" value="Unassembled WGS sequence"/>
</dbReference>
<name>A0ABX2N341_9SPHN</name>
<comment type="caution">
    <text evidence="2">The sequence shown here is derived from an EMBL/GenBank/DDBJ whole genome shotgun (WGS) entry which is preliminary data.</text>
</comment>
<organism evidence="2 3">
    <name type="scientific">Parasphingorhabdus flavimaris</name>
    <dbReference type="NCBI Taxonomy" id="266812"/>
    <lineage>
        <taxon>Bacteria</taxon>
        <taxon>Pseudomonadati</taxon>
        <taxon>Pseudomonadota</taxon>
        <taxon>Alphaproteobacteria</taxon>
        <taxon>Sphingomonadales</taxon>
        <taxon>Sphingomonadaceae</taxon>
        <taxon>Parasphingorhabdus</taxon>
    </lineage>
</organism>
<feature type="domain" description="Metallo-beta-lactamase" evidence="1">
    <location>
        <begin position="76"/>
        <end position="264"/>
    </location>
</feature>
<dbReference type="Pfam" id="PF00753">
    <property type="entry name" value="Lactamase_B"/>
    <property type="match status" value="1"/>
</dbReference>
<dbReference type="NCBIfam" id="NF012229">
    <property type="entry name" value="bla_class_B_core"/>
    <property type="match status" value="1"/>
</dbReference>
<sequence length="319" mass="34571">MRTIKNGLIVGICGLAACAMVEPAENPAPVAPVTASSAEAPDLEFQKLYQTWFENIEPFRVIGEGQRGIYFVGTRGLGMFFIPTSQGHIVIDGGMPGQGKQVWDNIIKLGYDPADVKILLNSHAHLDHSGGLAELKQLTGATLLASEGDRSALEGGFYLGSEDDASMGAPPVKVDKIIADGDVVTLGPVSLTAHLTPGHTRGCTSWTMDVRQGGETYQTLFFCSASVAANRLVGPPQYPGIVADYRKTFAITRDWKPDIFLSNHPEFFGMAEKQEKLAVGDPLAFVDDSGFPRFIGKMELWFEAALEKQMLKYNAIMKD</sequence>
<protein>
    <submittedName>
        <fullName evidence="2">Subclass B3 metallo-beta-lactamase</fullName>
    </submittedName>
</protein>
<dbReference type="Gene3D" id="3.60.15.10">
    <property type="entry name" value="Ribonuclease Z/Hydroxyacylglutathione hydrolase-like"/>
    <property type="match status" value="1"/>
</dbReference>
<dbReference type="InterPro" id="IPR001279">
    <property type="entry name" value="Metallo-B-lactamas"/>
</dbReference>
<gene>
    <name evidence="2" type="primary">bla</name>
    <name evidence="2" type="ORF">HUO14_09445</name>
</gene>
<evidence type="ECO:0000313" key="2">
    <source>
        <dbReference type="EMBL" id="NVD28127.1"/>
    </source>
</evidence>
<dbReference type="SMART" id="SM00849">
    <property type="entry name" value="Lactamase_B"/>
    <property type="match status" value="1"/>
</dbReference>
<dbReference type="PROSITE" id="PS51257">
    <property type="entry name" value="PROKAR_LIPOPROTEIN"/>
    <property type="match status" value="1"/>
</dbReference>
<dbReference type="InterPro" id="IPR050855">
    <property type="entry name" value="NDM-1-like"/>
</dbReference>
<dbReference type="RefSeq" id="WP_176279662.1">
    <property type="nucleotide sequence ID" value="NZ_JABWMH010000003.1"/>
</dbReference>
<accession>A0ABX2N341</accession>
<dbReference type="SUPFAM" id="SSF56281">
    <property type="entry name" value="Metallo-hydrolase/oxidoreductase"/>
    <property type="match status" value="1"/>
</dbReference>